<comment type="subcellular location">
    <subcellularLocation>
        <location evidence="1">Membrane</location>
        <topology evidence="1">Multi-pass membrane protein</topology>
    </subcellularLocation>
</comment>
<keyword evidence="4 5" id="KW-0472">Membrane</keyword>
<evidence type="ECO:0000256" key="5">
    <source>
        <dbReference type="SAM" id="Phobius"/>
    </source>
</evidence>
<evidence type="ECO:0000313" key="6">
    <source>
        <dbReference type="EMBL" id="POW07059.1"/>
    </source>
</evidence>
<keyword evidence="7" id="KW-1185">Reference proteome</keyword>
<dbReference type="VEuPathDB" id="FungiDB:PSHT_08750"/>
<dbReference type="PANTHER" id="PTHR31794:SF2">
    <property type="entry name" value="AUXIN EFFLUX TRANSPORTER FAMILY PROTEIN (EUROFUNG)"/>
    <property type="match status" value="1"/>
</dbReference>
<dbReference type="Pfam" id="PF03547">
    <property type="entry name" value="Mem_trans"/>
    <property type="match status" value="1"/>
</dbReference>
<feature type="transmembrane region" description="Helical" evidence="5">
    <location>
        <begin position="113"/>
        <end position="135"/>
    </location>
</feature>
<feature type="transmembrane region" description="Helical" evidence="5">
    <location>
        <begin position="435"/>
        <end position="457"/>
    </location>
</feature>
<dbReference type="VEuPathDB" id="FungiDB:PSTT_08529"/>
<organism evidence="6 7">
    <name type="scientific">Puccinia striiformis</name>
    <dbReference type="NCBI Taxonomy" id="27350"/>
    <lineage>
        <taxon>Eukaryota</taxon>
        <taxon>Fungi</taxon>
        <taxon>Dikarya</taxon>
        <taxon>Basidiomycota</taxon>
        <taxon>Pucciniomycotina</taxon>
        <taxon>Pucciniomycetes</taxon>
        <taxon>Pucciniales</taxon>
        <taxon>Pucciniaceae</taxon>
        <taxon>Puccinia</taxon>
    </lineage>
</organism>
<dbReference type="Proteomes" id="UP000239156">
    <property type="component" value="Unassembled WGS sequence"/>
</dbReference>
<dbReference type="AlphaFoldDB" id="A0A2S4VBZ3"/>
<dbReference type="InterPro" id="IPR004776">
    <property type="entry name" value="Mem_transp_PIN-like"/>
</dbReference>
<dbReference type="GO" id="GO:0055085">
    <property type="term" value="P:transmembrane transport"/>
    <property type="evidence" value="ECO:0007669"/>
    <property type="project" value="InterPro"/>
</dbReference>
<feature type="transmembrane region" description="Helical" evidence="5">
    <location>
        <begin position="27"/>
        <end position="44"/>
    </location>
</feature>
<keyword evidence="3 5" id="KW-1133">Transmembrane helix</keyword>
<evidence type="ECO:0000256" key="3">
    <source>
        <dbReference type="ARBA" id="ARBA00022989"/>
    </source>
</evidence>
<feature type="transmembrane region" description="Helical" evidence="5">
    <location>
        <begin position="469"/>
        <end position="488"/>
    </location>
</feature>
<feature type="transmembrane region" description="Helical" evidence="5">
    <location>
        <begin position="382"/>
        <end position="402"/>
    </location>
</feature>
<dbReference type="PANTHER" id="PTHR31794">
    <property type="entry name" value="AUXIN EFFLUX TRANSPORTER FAMILY PROTEIN (EUROFUNG)"/>
    <property type="match status" value="1"/>
</dbReference>
<dbReference type="EMBL" id="PKSL01000079">
    <property type="protein sequence ID" value="POW07059.1"/>
    <property type="molecule type" value="Genomic_DNA"/>
</dbReference>
<keyword evidence="2 5" id="KW-0812">Transmembrane</keyword>
<dbReference type="GO" id="GO:0005783">
    <property type="term" value="C:endoplasmic reticulum"/>
    <property type="evidence" value="ECO:0007669"/>
    <property type="project" value="TreeGrafter"/>
</dbReference>
<gene>
    <name evidence="6" type="ORF">PSTT_08529</name>
</gene>
<dbReference type="GO" id="GO:0016020">
    <property type="term" value="C:membrane"/>
    <property type="evidence" value="ECO:0007669"/>
    <property type="project" value="UniProtKB-SubCell"/>
</dbReference>
<evidence type="ECO:0008006" key="8">
    <source>
        <dbReference type="Google" id="ProtNLM"/>
    </source>
</evidence>
<feature type="transmembrane region" description="Helical" evidence="5">
    <location>
        <begin position="508"/>
        <end position="530"/>
    </location>
</feature>
<proteinExistence type="predicted"/>
<reference evidence="6" key="1">
    <citation type="submission" date="2017-12" db="EMBL/GenBank/DDBJ databases">
        <title>Gene loss provides genomic basis for host adaptation in cereal stripe rust fungi.</title>
        <authorList>
            <person name="Xia C."/>
        </authorList>
    </citation>
    <scope>NUCLEOTIDE SEQUENCE [LARGE SCALE GENOMIC DNA]</scope>
    <source>
        <strain evidence="6">93-210</strain>
    </source>
</reference>
<feature type="transmembrane region" description="Helical" evidence="5">
    <location>
        <begin position="147"/>
        <end position="169"/>
    </location>
</feature>
<name>A0A2S4VBZ3_9BASI</name>
<feature type="transmembrane region" description="Helical" evidence="5">
    <location>
        <begin position="189"/>
        <end position="212"/>
    </location>
</feature>
<accession>A0A2S4VBZ3</accession>
<protein>
    <recommendedName>
        <fullName evidence="8">Auxin efflux carrier</fullName>
    </recommendedName>
</protein>
<comment type="caution">
    <text evidence="6">The sequence shown here is derived from an EMBL/GenBank/DDBJ whole genome shotgun (WGS) entry which is preliminary data.</text>
</comment>
<evidence type="ECO:0000256" key="4">
    <source>
        <dbReference type="ARBA" id="ARBA00023136"/>
    </source>
</evidence>
<evidence type="ECO:0000256" key="2">
    <source>
        <dbReference type="ARBA" id="ARBA00022692"/>
    </source>
</evidence>
<evidence type="ECO:0000256" key="1">
    <source>
        <dbReference type="ARBA" id="ARBA00004141"/>
    </source>
</evidence>
<sequence length="534" mass="59070">MEIKIRDIMCTVAESILQSGMRYAGNLWRRVLIISGQLIGYIAARRGIIDVKVRRQMSRVNVSVISFFPNSHLSGADMIPFPHCALQHRAVFTPALMFSKVAFSLTPEILSQLWVIPVGYLILSCVSAGVAWGLGMCFGLSKIRRNLSIAGTTFMNSNTLPIALMQTMSGALSLKWKEDDTAEKALERSFQYLVLCTVLGSLLRWSVGVALLNSSDKPLKRASTKIITNPPTGEANADSDPSRCTISCPEGILLSRLHREVGPNYLGPITPHSAVFNGDLEAPTPPPSARQTEFQKECLIESKVGFLGPERSKEKFSRKDWASVCRRISKLKTRPSFIPEKIVEAANELLNPPLISSIAAIFVACIKPLQERLSKVRSLREFISTAAAVAIPLTLVLLGAFFHRPTKDEKSQTDDAKIQLVKEKRIHSRRSVRDITLTLLARHIITPLMLLPIFAYICQNSDLDVVRDPVFILSATLIIGAPPAITLAQMTTKANMDFFDEMVSKLLLWSYALATPITTIFLVLGAMFIYNSTL</sequence>
<evidence type="ECO:0000313" key="7">
    <source>
        <dbReference type="Proteomes" id="UP000239156"/>
    </source>
</evidence>